<dbReference type="PANTHER" id="PTHR43434">
    <property type="entry name" value="PHOSPHOGLYCOLATE PHOSPHATASE"/>
    <property type="match status" value="1"/>
</dbReference>
<dbReference type="Proteomes" id="UP000005744">
    <property type="component" value="Unassembled WGS sequence"/>
</dbReference>
<dbReference type="CDD" id="cd16417">
    <property type="entry name" value="HAD_PGPase"/>
    <property type="match status" value="1"/>
</dbReference>
<dbReference type="EMBL" id="JH600070">
    <property type="protein sequence ID" value="EIJ41882.1"/>
    <property type="molecule type" value="Genomic_DNA"/>
</dbReference>
<dbReference type="EC" id="3.1.3.18" evidence="5 10"/>
<dbReference type="GO" id="GO:0006281">
    <property type="term" value="P:DNA repair"/>
    <property type="evidence" value="ECO:0007669"/>
    <property type="project" value="TreeGrafter"/>
</dbReference>
<dbReference type="GO" id="GO:0005975">
    <property type="term" value="P:carbohydrate metabolic process"/>
    <property type="evidence" value="ECO:0007669"/>
    <property type="project" value="InterPro"/>
</dbReference>
<dbReference type="RefSeq" id="WP_002684225.1">
    <property type="nucleotide sequence ID" value="NZ_JH600070.1"/>
</dbReference>
<dbReference type="Gene3D" id="1.10.150.240">
    <property type="entry name" value="Putative phosphatase, domain 2"/>
    <property type="match status" value="1"/>
</dbReference>
<evidence type="ECO:0000256" key="1">
    <source>
        <dbReference type="ARBA" id="ARBA00000830"/>
    </source>
</evidence>
<feature type="binding site" evidence="10">
    <location>
        <position position="11"/>
    </location>
    <ligand>
        <name>Mg(2+)</name>
        <dbReference type="ChEBI" id="CHEBI:18420"/>
    </ligand>
</feature>
<evidence type="ECO:0000256" key="6">
    <source>
        <dbReference type="ARBA" id="ARBA00022723"/>
    </source>
</evidence>
<comment type="function">
    <text evidence="10">Specifically catalyzes the dephosphorylation of 2-phosphoglycolate. Is involved in the dissimilation of the intracellular 2-phosphoglycolate formed during the DNA repair of 3'-phosphoglycolate ends, a major class of DNA lesions induced by oxidative stress.</text>
</comment>
<comment type="similarity">
    <text evidence="4 10">Belongs to the HAD-like hydrolase superfamily. CbbY/CbbZ/Gph/YieH family.</text>
</comment>
<feature type="active site" description="Nucleophile" evidence="10">
    <location>
        <position position="11"/>
    </location>
</feature>
<keyword evidence="6 10" id="KW-0479">Metal-binding</keyword>
<sequence length="223" mass="24715">MMQRPALVLCDLDGTLVDSMPDLANAIDAMMAELELPLCGEEKVRHWVGNGAERLVKRALTDDFHAEPDAELFDKAFPLFVAAYAQNNGEFSRLYDGVLEGLIWLQQQDFHLGCVTNKPEQFTIPLLEQLDIKDFFPLIISGDTLPAKKPDPLPLLHAAKYFNVLPTDSLFIGDSINDVTAARAAGFKVLCVSYGYNHGQDIRMANPDKIVDSLTELPHCLSV</sequence>
<dbReference type="SFLD" id="SFLDS00003">
    <property type="entry name" value="Haloacid_Dehalogenase"/>
    <property type="match status" value="1"/>
</dbReference>
<evidence type="ECO:0000256" key="4">
    <source>
        <dbReference type="ARBA" id="ARBA00006171"/>
    </source>
</evidence>
<dbReference type="PANTHER" id="PTHR43434:SF1">
    <property type="entry name" value="PHOSPHOGLYCOLATE PHOSPHATASE"/>
    <property type="match status" value="1"/>
</dbReference>
<dbReference type="InterPro" id="IPR006439">
    <property type="entry name" value="HAD-SF_hydro_IA"/>
</dbReference>
<evidence type="ECO:0000256" key="10">
    <source>
        <dbReference type="HAMAP-Rule" id="MF_00495"/>
    </source>
</evidence>
<comment type="pathway">
    <text evidence="3 10">Organic acid metabolism; glycolate biosynthesis; glycolate from 2-phosphoglycolate: step 1/1.</text>
</comment>
<dbReference type="GO" id="GO:0046295">
    <property type="term" value="P:glycolate biosynthetic process"/>
    <property type="evidence" value="ECO:0007669"/>
    <property type="project" value="UniProtKB-UniRule"/>
</dbReference>
<dbReference type="SUPFAM" id="SSF56784">
    <property type="entry name" value="HAD-like"/>
    <property type="match status" value="1"/>
</dbReference>
<evidence type="ECO:0000256" key="9">
    <source>
        <dbReference type="ARBA" id="ARBA00023277"/>
    </source>
</evidence>
<dbReference type="NCBIfam" id="TIGR01509">
    <property type="entry name" value="HAD-SF-IA-v3"/>
    <property type="match status" value="1"/>
</dbReference>
<dbReference type="GO" id="GO:0008967">
    <property type="term" value="F:phosphoglycolate phosphatase activity"/>
    <property type="evidence" value="ECO:0007669"/>
    <property type="project" value="UniProtKB-UniRule"/>
</dbReference>
<dbReference type="GO" id="GO:0005829">
    <property type="term" value="C:cytosol"/>
    <property type="evidence" value="ECO:0007669"/>
    <property type="project" value="TreeGrafter"/>
</dbReference>
<dbReference type="InterPro" id="IPR023214">
    <property type="entry name" value="HAD_sf"/>
</dbReference>
<dbReference type="HOGENOM" id="CLU_045011_19_1_6"/>
<dbReference type="NCBIfam" id="TIGR01549">
    <property type="entry name" value="HAD-SF-IA-v1"/>
    <property type="match status" value="1"/>
</dbReference>
<evidence type="ECO:0000256" key="2">
    <source>
        <dbReference type="ARBA" id="ARBA00001946"/>
    </source>
</evidence>
<evidence type="ECO:0000256" key="8">
    <source>
        <dbReference type="ARBA" id="ARBA00022842"/>
    </source>
</evidence>
<dbReference type="NCBIfam" id="TIGR01449">
    <property type="entry name" value="PGP_bact"/>
    <property type="match status" value="1"/>
</dbReference>
<evidence type="ECO:0000256" key="5">
    <source>
        <dbReference type="ARBA" id="ARBA00013078"/>
    </source>
</evidence>
<dbReference type="InterPro" id="IPR023198">
    <property type="entry name" value="PGP-like_dom2"/>
</dbReference>
<dbReference type="Pfam" id="PF13419">
    <property type="entry name" value="HAD_2"/>
    <property type="match status" value="1"/>
</dbReference>
<name>I3CE39_9GAMM</name>
<comment type="catalytic activity">
    <reaction evidence="1 10">
        <text>2-phosphoglycolate + H2O = glycolate + phosphate</text>
        <dbReference type="Rhea" id="RHEA:14369"/>
        <dbReference type="ChEBI" id="CHEBI:15377"/>
        <dbReference type="ChEBI" id="CHEBI:29805"/>
        <dbReference type="ChEBI" id="CHEBI:43474"/>
        <dbReference type="ChEBI" id="CHEBI:58033"/>
        <dbReference type="EC" id="3.1.3.18"/>
    </reaction>
</comment>
<keyword evidence="7 10" id="KW-0378">Hydrolase</keyword>
<dbReference type="HAMAP" id="MF_00495">
    <property type="entry name" value="GPH_hydrolase_bact"/>
    <property type="match status" value="1"/>
</dbReference>
<feature type="binding site" evidence="10">
    <location>
        <position position="13"/>
    </location>
    <ligand>
        <name>Mg(2+)</name>
        <dbReference type="ChEBI" id="CHEBI:18420"/>
    </ligand>
</feature>
<dbReference type="InterPro" id="IPR041492">
    <property type="entry name" value="HAD_2"/>
</dbReference>
<gene>
    <name evidence="11" type="ORF">BegalDRAFT_0978</name>
</gene>
<protein>
    <recommendedName>
        <fullName evidence="5 10">Phosphoglycolate phosphatase</fullName>
        <shortName evidence="10">PGP</shortName>
        <shortName evidence="10">PGPase</shortName>
        <ecNumber evidence="5 10">3.1.3.18</ecNumber>
    </recommendedName>
</protein>
<reference evidence="11 12" key="1">
    <citation type="submission" date="2011-11" db="EMBL/GenBank/DDBJ databases">
        <title>Improved High-Quality Draft sequence of Beggiatoa alba B18lD.</title>
        <authorList>
            <consortium name="US DOE Joint Genome Institute"/>
            <person name="Lucas S."/>
            <person name="Han J."/>
            <person name="Lapidus A."/>
            <person name="Cheng J.-F."/>
            <person name="Goodwin L."/>
            <person name="Pitluck S."/>
            <person name="Peters L."/>
            <person name="Mikhailova N."/>
            <person name="Held B."/>
            <person name="Detter J.C."/>
            <person name="Han C."/>
            <person name="Tapia R."/>
            <person name="Land M."/>
            <person name="Hauser L."/>
            <person name="Kyrpides N."/>
            <person name="Ivanova N."/>
            <person name="Pagani I."/>
            <person name="Samuel K."/>
            <person name="Teske A."/>
            <person name="Mueller J."/>
            <person name="Woyke T."/>
        </authorList>
    </citation>
    <scope>NUCLEOTIDE SEQUENCE [LARGE SCALE GENOMIC DNA]</scope>
    <source>
        <strain evidence="11 12">B18LD</strain>
    </source>
</reference>
<dbReference type="NCBIfam" id="NF009695">
    <property type="entry name" value="PRK13222.1-2"/>
    <property type="match status" value="1"/>
</dbReference>
<dbReference type="GO" id="GO:0046872">
    <property type="term" value="F:metal ion binding"/>
    <property type="evidence" value="ECO:0007669"/>
    <property type="project" value="UniProtKB-KW"/>
</dbReference>
<keyword evidence="12" id="KW-1185">Reference proteome</keyword>
<proteinExistence type="inferred from homology"/>
<dbReference type="InterPro" id="IPR036412">
    <property type="entry name" value="HAD-like_sf"/>
</dbReference>
<accession>I3CE39</accession>
<dbReference type="FunFam" id="3.40.50.1000:FF:000022">
    <property type="entry name" value="Phosphoglycolate phosphatase"/>
    <property type="match status" value="1"/>
</dbReference>
<dbReference type="eggNOG" id="COG0546">
    <property type="taxonomic scope" value="Bacteria"/>
</dbReference>
<dbReference type="SFLD" id="SFLDG01135">
    <property type="entry name" value="C1.5.6:_HAD__Beta-PGM__Phospha"/>
    <property type="match status" value="1"/>
</dbReference>
<keyword evidence="8 10" id="KW-0460">Magnesium</keyword>
<feature type="binding site" evidence="10">
    <location>
        <position position="174"/>
    </location>
    <ligand>
        <name>Mg(2+)</name>
        <dbReference type="ChEBI" id="CHEBI:18420"/>
    </ligand>
</feature>
<organism evidence="11 12">
    <name type="scientific">Beggiatoa alba B18LD</name>
    <dbReference type="NCBI Taxonomy" id="395493"/>
    <lineage>
        <taxon>Bacteria</taxon>
        <taxon>Pseudomonadati</taxon>
        <taxon>Pseudomonadota</taxon>
        <taxon>Gammaproteobacteria</taxon>
        <taxon>Thiotrichales</taxon>
        <taxon>Thiotrichaceae</taxon>
        <taxon>Beggiatoa</taxon>
    </lineage>
</organism>
<dbReference type="Gene3D" id="3.40.50.1000">
    <property type="entry name" value="HAD superfamily/HAD-like"/>
    <property type="match status" value="1"/>
</dbReference>
<dbReference type="AlphaFoldDB" id="I3CE39"/>
<dbReference type="InterPro" id="IPR037512">
    <property type="entry name" value="PGPase_prok"/>
</dbReference>
<comment type="cofactor">
    <cofactor evidence="2 10">
        <name>Mg(2+)</name>
        <dbReference type="ChEBI" id="CHEBI:18420"/>
    </cofactor>
</comment>
<evidence type="ECO:0000256" key="3">
    <source>
        <dbReference type="ARBA" id="ARBA00004818"/>
    </source>
</evidence>
<dbReference type="STRING" id="395493.BegalDRAFT_0978"/>
<dbReference type="SFLD" id="SFLDG01129">
    <property type="entry name" value="C1.5:_HAD__Beta-PGM__Phosphata"/>
    <property type="match status" value="1"/>
</dbReference>
<dbReference type="UniPathway" id="UPA00865">
    <property type="reaction ID" value="UER00834"/>
</dbReference>
<keyword evidence="9 10" id="KW-0119">Carbohydrate metabolism</keyword>
<evidence type="ECO:0000313" key="11">
    <source>
        <dbReference type="EMBL" id="EIJ41882.1"/>
    </source>
</evidence>
<evidence type="ECO:0000313" key="12">
    <source>
        <dbReference type="Proteomes" id="UP000005744"/>
    </source>
</evidence>
<dbReference type="OrthoDB" id="9776368at2"/>
<dbReference type="InterPro" id="IPR050155">
    <property type="entry name" value="HAD-like_hydrolase_sf"/>
</dbReference>
<evidence type="ECO:0000256" key="7">
    <source>
        <dbReference type="ARBA" id="ARBA00022801"/>
    </source>
</evidence>